<evidence type="ECO:0000313" key="2">
    <source>
        <dbReference type="EMBL" id="MBB1115964.1"/>
    </source>
</evidence>
<sequence length="406" mass="44966">MPAVALILLYPLFFLYHSAVAFGWIPAVLGGYYGPIALLLAPLLIIAYIHKITACTLRLNIIDVAFLLYSLYLIAWTMIYWGLGSDYQSRTDVAAQSSTMVFLWVVNYLVFRCIDLRSKILTVVMPVTAVLMFLIVLAFQENGFFYARKLAESTNIDTDSDVVATYQGFSRSALIVGLFFVATVGQRKLAFFIPVWISLMFMLGARSELLGFIVISLTGILIRHKATLPVLLSLPLLAIGLVFNWEFVEKIIHGSRLGSLLDLSSDTSYSARSHQIEFAAERVWDSPLLGDYGSHVLLGSTAEFAHNFISAWVGYGLVGMLGFTTLFIFSSLTLLATLLKSAPHYSEELTFSACAIVFLIIMALTAKPILYPLFPMAWALAAHAINVRDRGMNKTSHILEDVGAEK</sequence>
<evidence type="ECO:0008006" key="4">
    <source>
        <dbReference type="Google" id="ProtNLM"/>
    </source>
</evidence>
<evidence type="ECO:0000256" key="1">
    <source>
        <dbReference type="SAM" id="Phobius"/>
    </source>
</evidence>
<dbReference type="EMBL" id="JACIUV010000001">
    <property type="protein sequence ID" value="MBB1115964.1"/>
    <property type="molecule type" value="Genomic_DNA"/>
</dbReference>
<feature type="transmembrane region" description="Helical" evidence="1">
    <location>
        <begin position="163"/>
        <end position="182"/>
    </location>
</feature>
<feature type="transmembrane region" description="Helical" evidence="1">
    <location>
        <begin position="33"/>
        <end position="49"/>
    </location>
</feature>
<reference evidence="2 3" key="1">
    <citation type="submission" date="2020-08" db="EMBL/GenBank/DDBJ databases">
        <title>Stenotrophomonas sp. W1S232.</title>
        <authorList>
            <person name="Deng Y."/>
        </authorList>
    </citation>
    <scope>NUCLEOTIDE SEQUENCE [LARGE SCALE GENOMIC DNA]</scope>
    <source>
        <strain evidence="2 3">W1S232</strain>
    </source>
</reference>
<evidence type="ECO:0000313" key="3">
    <source>
        <dbReference type="Proteomes" id="UP000550609"/>
    </source>
</evidence>
<proteinExistence type="predicted"/>
<feature type="transmembrane region" description="Helical" evidence="1">
    <location>
        <begin position="93"/>
        <end position="111"/>
    </location>
</feature>
<gene>
    <name evidence="2" type="ORF">H4O09_02645</name>
</gene>
<keyword evidence="1" id="KW-1133">Transmembrane helix</keyword>
<feature type="transmembrane region" description="Helical" evidence="1">
    <location>
        <begin position="312"/>
        <end position="337"/>
    </location>
</feature>
<accession>A0A7W3UY38</accession>
<keyword evidence="1" id="KW-0812">Transmembrane</keyword>
<keyword evidence="1" id="KW-0472">Membrane</keyword>
<protein>
    <recommendedName>
        <fullName evidence="4">O-antigen ligase domain-containing protein</fullName>
    </recommendedName>
</protein>
<feature type="transmembrane region" description="Helical" evidence="1">
    <location>
        <begin position="120"/>
        <end position="139"/>
    </location>
</feature>
<dbReference type="RefSeq" id="WP_182621332.1">
    <property type="nucleotide sequence ID" value="NZ_JACIUV010000001.1"/>
</dbReference>
<feature type="transmembrane region" description="Helical" evidence="1">
    <location>
        <begin position="61"/>
        <end position="81"/>
    </location>
</feature>
<feature type="transmembrane region" description="Helical" evidence="1">
    <location>
        <begin position="349"/>
        <end position="366"/>
    </location>
</feature>
<dbReference type="Proteomes" id="UP000550609">
    <property type="component" value="Unassembled WGS sequence"/>
</dbReference>
<organism evidence="2 3">
    <name type="scientific">Stenotrophomonas koreensis</name>
    <dbReference type="NCBI Taxonomy" id="266128"/>
    <lineage>
        <taxon>Bacteria</taxon>
        <taxon>Pseudomonadati</taxon>
        <taxon>Pseudomonadota</taxon>
        <taxon>Gammaproteobacteria</taxon>
        <taxon>Lysobacterales</taxon>
        <taxon>Lysobacteraceae</taxon>
        <taxon>Stenotrophomonas</taxon>
    </lineage>
</organism>
<comment type="caution">
    <text evidence="2">The sequence shown here is derived from an EMBL/GenBank/DDBJ whole genome shotgun (WGS) entry which is preliminary data.</text>
</comment>
<name>A0A7W3UY38_9GAMM</name>
<feature type="transmembrane region" description="Helical" evidence="1">
    <location>
        <begin position="228"/>
        <end position="248"/>
    </location>
</feature>
<feature type="transmembrane region" description="Helical" evidence="1">
    <location>
        <begin position="189"/>
        <end position="222"/>
    </location>
</feature>
<dbReference type="AlphaFoldDB" id="A0A7W3UY38"/>